<dbReference type="NCBIfam" id="TIGR01596">
    <property type="entry name" value="cas3_HD"/>
    <property type="match status" value="1"/>
</dbReference>
<dbReference type="PROSITE" id="PS51643">
    <property type="entry name" value="HD_CAS3"/>
    <property type="match status" value="1"/>
</dbReference>
<name>A0A1G6RJ29_9ACTN</name>
<accession>A0A1G6RJ29</accession>
<evidence type="ECO:0000313" key="5">
    <source>
        <dbReference type="EMBL" id="SDD04568.1"/>
    </source>
</evidence>
<dbReference type="InterPro" id="IPR038257">
    <property type="entry name" value="CRISPR-assoc_Cas3_HD_sf"/>
</dbReference>
<evidence type="ECO:0000313" key="6">
    <source>
        <dbReference type="Proteomes" id="UP000198949"/>
    </source>
</evidence>
<dbReference type="OrthoDB" id="9810236at2"/>
<dbReference type="GO" id="GO:0004519">
    <property type="term" value="F:endonuclease activity"/>
    <property type="evidence" value="ECO:0007669"/>
    <property type="project" value="UniProtKB-KW"/>
</dbReference>
<dbReference type="Proteomes" id="UP000198949">
    <property type="component" value="Unassembled WGS sequence"/>
</dbReference>
<dbReference type="InterPro" id="IPR006483">
    <property type="entry name" value="CRISPR-assoc_Cas3_HD"/>
</dbReference>
<evidence type="ECO:0000256" key="2">
    <source>
        <dbReference type="ARBA" id="ARBA00022801"/>
    </source>
</evidence>
<evidence type="ECO:0000259" key="4">
    <source>
        <dbReference type="PROSITE" id="PS51643"/>
    </source>
</evidence>
<gene>
    <name evidence="5" type="ORF">SAMN05216270_101516</name>
</gene>
<evidence type="ECO:0000256" key="1">
    <source>
        <dbReference type="ARBA" id="ARBA00022723"/>
    </source>
</evidence>
<dbReference type="GO" id="GO:0051607">
    <property type="term" value="P:defense response to virus"/>
    <property type="evidence" value="ECO:0007669"/>
    <property type="project" value="UniProtKB-KW"/>
</dbReference>
<keyword evidence="1" id="KW-0479">Metal-binding</keyword>
<organism evidence="5 6">
    <name type="scientific">Glycomyces harbinensis</name>
    <dbReference type="NCBI Taxonomy" id="58114"/>
    <lineage>
        <taxon>Bacteria</taxon>
        <taxon>Bacillati</taxon>
        <taxon>Actinomycetota</taxon>
        <taxon>Actinomycetes</taxon>
        <taxon>Glycomycetales</taxon>
        <taxon>Glycomycetaceae</taxon>
        <taxon>Glycomyces</taxon>
    </lineage>
</organism>
<dbReference type="Pfam" id="PF18019">
    <property type="entry name" value="Cas3_HD"/>
    <property type="match status" value="1"/>
</dbReference>
<keyword evidence="6" id="KW-1185">Reference proteome</keyword>
<dbReference type="GO" id="GO:0016787">
    <property type="term" value="F:hydrolase activity"/>
    <property type="evidence" value="ECO:0007669"/>
    <property type="project" value="UniProtKB-KW"/>
</dbReference>
<sequence length="604" mass="65033">MRLAGSNVQMSDAATDPANTGGTSLLEIARAMADEPERHLLLARLQAVLGKTFKASGAFHPYPLIVHLIDTAQVGSLVWDAYLPRGLRDALDRASADRGRQCFMWICGMHDWGKATVAFNRGDVGAVAAPELDAQGLHDDPAAPRGSTDVPHAVLTRFLFNQYIRGSGDPSLRGADWLIYVLEGHHGVFSSPARDIALNPGSVGAPAGWGAYQRAVPEVMARLTGFDSALDAMPRGRLTTGEQYALAGYVAVADKIASSLLENKMISQNPWLADRNLALAERIDHLTLAANEQAVDRIWHLNGTDRFPAMWTKLTEGRGRSAPDALAAAVRARDEPALFLVDAALTADSVWEAARTLIERFELGGFHLGVPDEPSRLTWSSAIDAELTAEGLDGSLAPLLSYKAQPALDGTWFYQSADRRTLLPATVDVNRQLWESVQLPVPKSRENRDKEAKGSVVTIQFAGFASKAIALTDAAGYCACELRCLEEALMWLASAGAPVILEVAGLSREHRRRLASAYARGIAETYPVELPANFDGPAEVTAVYAVDGRLRIDTTGTATAAPLRTPKGCTDECPGDEIESRLLSRPGRGSGAWPVRTLKGLFEP</sequence>
<evidence type="ECO:0000256" key="3">
    <source>
        <dbReference type="ARBA" id="ARBA00023118"/>
    </source>
</evidence>
<keyword evidence="2" id="KW-0378">Hydrolase</keyword>
<dbReference type="Gene3D" id="1.10.3210.30">
    <property type="match status" value="1"/>
</dbReference>
<protein>
    <submittedName>
        <fullName evidence="5">CRISPR-associated endonuclease/helicase Cas3</fullName>
    </submittedName>
</protein>
<proteinExistence type="predicted"/>
<feature type="domain" description="HD Cas3-type" evidence="4">
    <location>
        <begin position="57"/>
        <end position="256"/>
    </location>
</feature>
<dbReference type="CDD" id="cd09641">
    <property type="entry name" value="Cas3''_I"/>
    <property type="match status" value="1"/>
</dbReference>
<dbReference type="STRING" id="58114.SAMN05216270_101516"/>
<keyword evidence="5" id="KW-0255">Endonuclease</keyword>
<keyword evidence="5" id="KW-0547">Nucleotide-binding</keyword>
<keyword evidence="5" id="KW-0347">Helicase</keyword>
<keyword evidence="3" id="KW-0051">Antiviral defense</keyword>
<dbReference type="EMBL" id="FNAD01000001">
    <property type="protein sequence ID" value="SDD04568.1"/>
    <property type="molecule type" value="Genomic_DNA"/>
</dbReference>
<dbReference type="GO" id="GO:0004386">
    <property type="term" value="F:helicase activity"/>
    <property type="evidence" value="ECO:0007669"/>
    <property type="project" value="UniProtKB-KW"/>
</dbReference>
<keyword evidence="5" id="KW-0067">ATP-binding</keyword>
<dbReference type="AlphaFoldDB" id="A0A1G6RJ29"/>
<dbReference type="GO" id="GO:0046872">
    <property type="term" value="F:metal ion binding"/>
    <property type="evidence" value="ECO:0007669"/>
    <property type="project" value="UniProtKB-KW"/>
</dbReference>
<keyword evidence="5" id="KW-0540">Nuclease</keyword>
<reference evidence="6" key="1">
    <citation type="submission" date="2016-10" db="EMBL/GenBank/DDBJ databases">
        <authorList>
            <person name="Varghese N."/>
            <person name="Submissions S."/>
        </authorList>
    </citation>
    <scope>NUCLEOTIDE SEQUENCE [LARGE SCALE GENOMIC DNA]</scope>
    <source>
        <strain evidence="6">CGMCC 4.3516</strain>
    </source>
</reference>